<dbReference type="InterPro" id="IPR013022">
    <property type="entry name" value="Xyl_isomerase-like_TIM-brl"/>
</dbReference>
<dbReference type="InterPro" id="IPR036237">
    <property type="entry name" value="Xyl_isomerase-like_sf"/>
</dbReference>
<dbReference type="Proteomes" id="UP000009049">
    <property type="component" value="Chromosome"/>
</dbReference>
<dbReference type="NCBIfam" id="TIGR01409">
    <property type="entry name" value="TAT_signal_seq"/>
    <property type="match status" value="1"/>
</dbReference>
<dbReference type="InterPro" id="IPR006311">
    <property type="entry name" value="TAT_signal"/>
</dbReference>
<dbReference type="Pfam" id="PF01261">
    <property type="entry name" value="AP_endonuc_2"/>
    <property type="match status" value="1"/>
</dbReference>
<dbReference type="PROSITE" id="PS51318">
    <property type="entry name" value="TAT"/>
    <property type="match status" value="1"/>
</dbReference>
<gene>
    <name evidence="3" type="ordered locus">RB2501_04235</name>
</gene>
<proteinExistence type="predicted"/>
<accession>A4CGL7</accession>
<name>A4CGL7_ROBBH</name>
<dbReference type="InterPro" id="IPR019546">
    <property type="entry name" value="TAT_signal_bac_arc"/>
</dbReference>
<evidence type="ECO:0000259" key="2">
    <source>
        <dbReference type="Pfam" id="PF01261"/>
    </source>
</evidence>
<evidence type="ECO:0000256" key="1">
    <source>
        <dbReference type="SAM" id="Coils"/>
    </source>
</evidence>
<keyword evidence="4" id="KW-1185">Reference proteome</keyword>
<dbReference type="KEGG" id="rbi:RB2501_04235"/>
<dbReference type="PANTHER" id="PTHR12110">
    <property type="entry name" value="HYDROXYPYRUVATE ISOMERASE"/>
    <property type="match status" value="1"/>
</dbReference>
<dbReference type="SUPFAM" id="SSF51658">
    <property type="entry name" value="Xylose isomerase-like"/>
    <property type="match status" value="1"/>
</dbReference>
<dbReference type="OrthoDB" id="263912at2"/>
<dbReference type="Gene3D" id="3.20.20.150">
    <property type="entry name" value="Divalent-metal-dependent TIM barrel enzymes"/>
    <property type="match status" value="1"/>
</dbReference>
<dbReference type="PANTHER" id="PTHR12110:SF41">
    <property type="entry name" value="INOSOSE DEHYDRATASE"/>
    <property type="match status" value="1"/>
</dbReference>
<evidence type="ECO:0000313" key="3">
    <source>
        <dbReference type="EMBL" id="EAR16075.1"/>
    </source>
</evidence>
<feature type="domain" description="Xylose isomerase-like TIM barrel" evidence="2">
    <location>
        <begin position="144"/>
        <end position="339"/>
    </location>
</feature>
<dbReference type="eggNOG" id="COG1082">
    <property type="taxonomic scope" value="Bacteria"/>
</dbReference>
<dbReference type="EMBL" id="CP001712">
    <property type="protein sequence ID" value="EAR16075.1"/>
    <property type="molecule type" value="Genomic_DNA"/>
</dbReference>
<dbReference type="AlphaFoldDB" id="A4CGL7"/>
<keyword evidence="1" id="KW-0175">Coiled coil</keyword>
<organism evidence="3 4">
    <name type="scientific">Robiginitalea biformata (strain ATCC BAA-864 / DSM 15991 / KCTC 12146 / HTCC2501)</name>
    <dbReference type="NCBI Taxonomy" id="313596"/>
    <lineage>
        <taxon>Bacteria</taxon>
        <taxon>Pseudomonadati</taxon>
        <taxon>Bacteroidota</taxon>
        <taxon>Flavobacteriia</taxon>
        <taxon>Flavobacteriales</taxon>
        <taxon>Flavobacteriaceae</taxon>
        <taxon>Robiginitalea</taxon>
    </lineage>
</organism>
<reference evidence="3 4" key="1">
    <citation type="journal article" date="2009" name="J. Bacteriol.">
        <title>Complete genome sequence of Robiginitalea biformata HTCC2501.</title>
        <authorList>
            <person name="Oh H.M."/>
            <person name="Giovannoni S.J."/>
            <person name="Lee K."/>
            <person name="Ferriera S."/>
            <person name="Johnson J."/>
            <person name="Cho J.C."/>
        </authorList>
    </citation>
    <scope>NUCLEOTIDE SEQUENCE [LARGE SCALE GENOMIC DNA]</scope>
    <source>
        <strain evidence="4">ATCC BAA-864 / HTCC2501 / KCTC 12146</strain>
    </source>
</reference>
<feature type="coiled-coil region" evidence="1">
    <location>
        <begin position="119"/>
        <end position="146"/>
    </location>
</feature>
<dbReference type="InterPro" id="IPR050312">
    <property type="entry name" value="IolE/XylAMocC-like"/>
</dbReference>
<dbReference type="RefSeq" id="WP_012813770.1">
    <property type="nucleotide sequence ID" value="NC_013222.1"/>
</dbReference>
<dbReference type="STRING" id="313596.RB2501_04235"/>
<protein>
    <submittedName>
        <fullName evidence="3">16S rRNA-processing protein</fullName>
    </submittedName>
</protein>
<evidence type="ECO:0000313" key="4">
    <source>
        <dbReference type="Proteomes" id="UP000009049"/>
    </source>
</evidence>
<sequence>MKQEKKGLSRRKFIGTTALVGAGIGLGGSRLFAGPALIKNPGYPASVISGVQIGVITYSFRSMPDQSAEATLDYVKQCGIGAIELMGDPAESFAGKPENPVDFRQYYRLRRAERDGGLSGDQQKELAELREASEAYNKEVAAWREQTSMEPFEELRRMYANEGVSIYAFKPRAFGADNTEAEMDWGVRAAKALGASHITLEHPDNDSHTQKLARIAAKHGIFVAYHGHEQQTPTFWDTALKQSTFNSLNLDLGHYVAAGNADPLGIIRDKFYRIQSMHLKDRQKPENGKGNVVWGSGDTPIREALQLMRENKYDFPGTIELEYDIPEGSDAVAEVKKCLEFCREALS</sequence>
<dbReference type="HOGENOM" id="CLU_882500_0_0_10"/>